<evidence type="ECO:0000313" key="8">
    <source>
        <dbReference type="EMBL" id="KAF2188507.1"/>
    </source>
</evidence>
<evidence type="ECO:0000259" key="7">
    <source>
        <dbReference type="Pfam" id="PF20684"/>
    </source>
</evidence>
<feature type="domain" description="Rhodopsin" evidence="7">
    <location>
        <begin position="8"/>
        <end position="184"/>
    </location>
</feature>
<keyword evidence="4 6" id="KW-0472">Membrane</keyword>
<proteinExistence type="inferred from homology"/>
<evidence type="ECO:0000313" key="9">
    <source>
        <dbReference type="Proteomes" id="UP000800200"/>
    </source>
</evidence>
<feature type="transmembrane region" description="Helical" evidence="6">
    <location>
        <begin position="157"/>
        <end position="183"/>
    </location>
</feature>
<dbReference type="PANTHER" id="PTHR33048:SF160">
    <property type="entry name" value="SAT4 FAMILY MEMBRANE PROTEIN"/>
    <property type="match status" value="1"/>
</dbReference>
<feature type="transmembrane region" description="Helical" evidence="6">
    <location>
        <begin position="37"/>
        <end position="61"/>
    </location>
</feature>
<evidence type="ECO:0000256" key="6">
    <source>
        <dbReference type="SAM" id="Phobius"/>
    </source>
</evidence>
<name>A0A6A6E944_9PEZI</name>
<evidence type="ECO:0000256" key="4">
    <source>
        <dbReference type="ARBA" id="ARBA00023136"/>
    </source>
</evidence>
<dbReference type="InterPro" id="IPR052337">
    <property type="entry name" value="SAT4-like"/>
</dbReference>
<comment type="subcellular location">
    <subcellularLocation>
        <location evidence="1">Membrane</location>
        <topology evidence="1">Multi-pass membrane protein</topology>
    </subcellularLocation>
</comment>
<comment type="similarity">
    <text evidence="5">Belongs to the SAT4 family.</text>
</comment>
<dbReference type="AlphaFoldDB" id="A0A6A6E944"/>
<dbReference type="OrthoDB" id="4682787at2759"/>
<evidence type="ECO:0000256" key="2">
    <source>
        <dbReference type="ARBA" id="ARBA00022692"/>
    </source>
</evidence>
<feature type="transmembrane region" description="Helical" evidence="6">
    <location>
        <begin position="118"/>
        <end position="137"/>
    </location>
</feature>
<dbReference type="InterPro" id="IPR049326">
    <property type="entry name" value="Rhodopsin_dom_fungi"/>
</dbReference>
<protein>
    <recommendedName>
        <fullName evidence="7">Rhodopsin domain-containing protein</fullName>
    </recommendedName>
</protein>
<dbReference type="Proteomes" id="UP000800200">
    <property type="component" value="Unassembled WGS sequence"/>
</dbReference>
<accession>A0A6A6E944</accession>
<gene>
    <name evidence="8" type="ORF">K469DRAFT_458724</name>
</gene>
<keyword evidence="3 6" id="KW-1133">Transmembrane helix</keyword>
<keyword evidence="9" id="KW-1185">Reference proteome</keyword>
<evidence type="ECO:0000256" key="5">
    <source>
        <dbReference type="ARBA" id="ARBA00038359"/>
    </source>
</evidence>
<reference evidence="8" key="1">
    <citation type="journal article" date="2020" name="Stud. Mycol.">
        <title>101 Dothideomycetes genomes: a test case for predicting lifestyles and emergence of pathogens.</title>
        <authorList>
            <person name="Haridas S."/>
            <person name="Albert R."/>
            <person name="Binder M."/>
            <person name="Bloem J."/>
            <person name="Labutti K."/>
            <person name="Salamov A."/>
            <person name="Andreopoulos B."/>
            <person name="Baker S."/>
            <person name="Barry K."/>
            <person name="Bills G."/>
            <person name="Bluhm B."/>
            <person name="Cannon C."/>
            <person name="Castanera R."/>
            <person name="Culley D."/>
            <person name="Daum C."/>
            <person name="Ezra D."/>
            <person name="Gonzalez J."/>
            <person name="Henrissat B."/>
            <person name="Kuo A."/>
            <person name="Liang C."/>
            <person name="Lipzen A."/>
            <person name="Lutzoni F."/>
            <person name="Magnuson J."/>
            <person name="Mondo S."/>
            <person name="Nolan M."/>
            <person name="Ohm R."/>
            <person name="Pangilinan J."/>
            <person name="Park H.-J."/>
            <person name="Ramirez L."/>
            <person name="Alfaro M."/>
            <person name="Sun H."/>
            <person name="Tritt A."/>
            <person name="Yoshinaga Y."/>
            <person name="Zwiers L.-H."/>
            <person name="Turgeon B."/>
            <person name="Goodwin S."/>
            <person name="Spatafora J."/>
            <person name="Crous P."/>
            <person name="Grigoriev I."/>
        </authorList>
    </citation>
    <scope>NUCLEOTIDE SEQUENCE</scope>
    <source>
        <strain evidence="8">CBS 207.26</strain>
    </source>
</reference>
<dbReference type="GO" id="GO:0016020">
    <property type="term" value="C:membrane"/>
    <property type="evidence" value="ECO:0007669"/>
    <property type="project" value="UniProtKB-SubCell"/>
</dbReference>
<dbReference type="Pfam" id="PF20684">
    <property type="entry name" value="Fung_rhodopsin"/>
    <property type="match status" value="1"/>
</dbReference>
<sequence>KIITAVVFTYTPAIASTKFSILFQMMRIFIPIHGTKYFYAMHTFIWFNMLYYLADFIALFVSCFPRSKTMSQEIPGTCIMDFRNVIFTGVCNTLSDFAMLVMPMFWITRLRMPTSRKVAACAVFTVGILACGASATRLGFSIKHMLDQTGESMDEKITLALCMASEIAAGIVCGNLPSLPAFIRHIRGRGRKSESLEDRRLRNR</sequence>
<keyword evidence="2 6" id="KW-0812">Transmembrane</keyword>
<feature type="transmembrane region" description="Helical" evidence="6">
    <location>
        <begin position="85"/>
        <end position="106"/>
    </location>
</feature>
<feature type="non-terminal residue" evidence="8">
    <location>
        <position position="1"/>
    </location>
</feature>
<dbReference type="PANTHER" id="PTHR33048">
    <property type="entry name" value="PTH11-LIKE INTEGRAL MEMBRANE PROTEIN (AFU_ORTHOLOGUE AFUA_5G11245)"/>
    <property type="match status" value="1"/>
</dbReference>
<evidence type="ECO:0000256" key="1">
    <source>
        <dbReference type="ARBA" id="ARBA00004141"/>
    </source>
</evidence>
<evidence type="ECO:0000256" key="3">
    <source>
        <dbReference type="ARBA" id="ARBA00022989"/>
    </source>
</evidence>
<feature type="non-terminal residue" evidence="8">
    <location>
        <position position="204"/>
    </location>
</feature>
<feature type="transmembrane region" description="Helical" evidence="6">
    <location>
        <begin position="6"/>
        <end position="25"/>
    </location>
</feature>
<organism evidence="8 9">
    <name type="scientific">Zopfia rhizophila CBS 207.26</name>
    <dbReference type="NCBI Taxonomy" id="1314779"/>
    <lineage>
        <taxon>Eukaryota</taxon>
        <taxon>Fungi</taxon>
        <taxon>Dikarya</taxon>
        <taxon>Ascomycota</taxon>
        <taxon>Pezizomycotina</taxon>
        <taxon>Dothideomycetes</taxon>
        <taxon>Dothideomycetes incertae sedis</taxon>
        <taxon>Zopfiaceae</taxon>
        <taxon>Zopfia</taxon>
    </lineage>
</organism>
<dbReference type="EMBL" id="ML994623">
    <property type="protein sequence ID" value="KAF2188507.1"/>
    <property type="molecule type" value="Genomic_DNA"/>
</dbReference>